<dbReference type="OrthoDB" id="4096362at2759"/>
<proteinExistence type="predicted"/>
<dbReference type="EMBL" id="JXLN01000774">
    <property type="protein sequence ID" value="KPM00421.1"/>
    <property type="molecule type" value="Genomic_DNA"/>
</dbReference>
<name>A0A131ZTD8_SARSC</name>
<evidence type="ECO:0000313" key="2">
    <source>
        <dbReference type="Proteomes" id="UP000616769"/>
    </source>
</evidence>
<dbReference type="AlphaFoldDB" id="A0A131ZTD8"/>
<accession>A0A131ZTD8</accession>
<evidence type="ECO:0000313" key="1">
    <source>
        <dbReference type="EMBL" id="KPM00421.1"/>
    </source>
</evidence>
<organism evidence="1 2">
    <name type="scientific">Sarcoptes scabiei</name>
    <name type="common">Itch mite</name>
    <name type="synonym">Acarus scabiei</name>
    <dbReference type="NCBI Taxonomy" id="52283"/>
    <lineage>
        <taxon>Eukaryota</taxon>
        <taxon>Metazoa</taxon>
        <taxon>Ecdysozoa</taxon>
        <taxon>Arthropoda</taxon>
        <taxon>Chelicerata</taxon>
        <taxon>Arachnida</taxon>
        <taxon>Acari</taxon>
        <taxon>Acariformes</taxon>
        <taxon>Sarcoptiformes</taxon>
        <taxon>Astigmata</taxon>
        <taxon>Psoroptidia</taxon>
        <taxon>Sarcoptoidea</taxon>
        <taxon>Sarcoptidae</taxon>
        <taxon>Sarcoptinae</taxon>
        <taxon>Sarcoptes</taxon>
    </lineage>
</organism>
<reference evidence="1 2" key="1">
    <citation type="journal article" date="2015" name="Parasit. Vectors">
        <title>Draft genome of the scabies mite.</title>
        <authorList>
            <person name="Rider S.D.Jr."/>
            <person name="Morgan M.S."/>
            <person name="Arlian L.G."/>
        </authorList>
    </citation>
    <scope>NUCLEOTIDE SEQUENCE [LARGE SCALE GENOMIC DNA]</scope>
    <source>
        <strain evidence="1">Arlian Lab</strain>
    </source>
</reference>
<dbReference type="Proteomes" id="UP000616769">
    <property type="component" value="Unassembled WGS sequence"/>
</dbReference>
<dbReference type="VEuPathDB" id="VectorBase:SSCA002109"/>
<sequence>MSNCKSIKRLIPAACAWILLLSTTAVFFIFPNEYLSSYSIHIESCRRLQDDYHFSITIAQALITFFVISNLFATTFVDPGIIRRGN</sequence>
<gene>
    <name evidence="1" type="ORF">QR98_0004440</name>
</gene>
<comment type="caution">
    <text evidence="1">The sequence shown here is derived from an EMBL/GenBank/DDBJ whole genome shotgun (WGS) entry which is preliminary data.</text>
</comment>
<protein>
    <submittedName>
        <fullName evidence="1">Uncharacterized protein</fullName>
    </submittedName>
</protein>